<sequence>MAVFYDLEDDDCASGSRSGNDLGSAQSDPRPYHTWNQLNSVTRGATVGSNSTDDKSTAVTANKLAAALTCYPVALSLASSIDLNDLHALSSTCKSVNASLTQFAHQLKTQSLRCVHDDTPLLTERLSAQRAEPQLEELLYDTLLPTGAAASRDQYQSLPGSVIPARPEYRPVGLYTSSGVTSKLSPCARDLVAPCRRCGIVVCRNCTAKPPSSSRMKNRYRRLCKTCLDAPIEAHLQPLRSSGFDHRATKSSASSIRSERSVSGSSTASSEDGSDEHGPEHEYHITFTTPAFLRKPCTCDSHGIFLCMPCAQNLGASDTTYQRVWTWRSRYSTHIGGGLGTGLGVGNQGQKCGRGEDCLESSGKAVCWVEIECSEGKGCDDAEGSGPSRTGTPDYVNNKPGYLQQEIEGIGGVVKKKVKKRVKVGATVWEYEDERESGKYLERESQGIMRSWCGWCRRVCPGPEDRQQLNLRLVSGTG</sequence>
<reference evidence="2 3" key="1">
    <citation type="submission" date="2015-01" db="EMBL/GenBank/DDBJ databases">
        <title>The Genome Sequence of Exophiala oligosperma CBS72588.</title>
        <authorList>
            <consortium name="The Broad Institute Genomics Platform"/>
            <person name="Cuomo C."/>
            <person name="de Hoog S."/>
            <person name="Gorbushina A."/>
            <person name="Stielow B."/>
            <person name="Teixiera M."/>
            <person name="Abouelleil A."/>
            <person name="Chapman S.B."/>
            <person name="Priest M."/>
            <person name="Young S.K."/>
            <person name="Wortman J."/>
            <person name="Nusbaum C."/>
            <person name="Birren B."/>
        </authorList>
    </citation>
    <scope>NUCLEOTIDE SEQUENCE [LARGE SCALE GENOMIC DNA]</scope>
    <source>
        <strain evidence="2 3">CBS 72588</strain>
    </source>
</reference>
<dbReference type="Proteomes" id="UP000053342">
    <property type="component" value="Unassembled WGS sequence"/>
</dbReference>
<dbReference type="CDD" id="cd00065">
    <property type="entry name" value="FYVE_like_SF"/>
    <property type="match status" value="1"/>
</dbReference>
<dbReference type="STRING" id="215243.A0A0D2DLF8"/>
<feature type="compositionally biased region" description="Polar residues" evidence="1">
    <location>
        <begin position="15"/>
        <end position="27"/>
    </location>
</feature>
<dbReference type="GeneID" id="27356460"/>
<dbReference type="RefSeq" id="XP_016263481.1">
    <property type="nucleotide sequence ID" value="XM_016405275.1"/>
</dbReference>
<organism evidence="2 3">
    <name type="scientific">Exophiala oligosperma</name>
    <dbReference type="NCBI Taxonomy" id="215243"/>
    <lineage>
        <taxon>Eukaryota</taxon>
        <taxon>Fungi</taxon>
        <taxon>Dikarya</taxon>
        <taxon>Ascomycota</taxon>
        <taxon>Pezizomycotina</taxon>
        <taxon>Eurotiomycetes</taxon>
        <taxon>Chaetothyriomycetidae</taxon>
        <taxon>Chaetothyriales</taxon>
        <taxon>Herpotrichiellaceae</taxon>
        <taxon>Exophiala</taxon>
    </lineage>
</organism>
<feature type="region of interest" description="Disordered" evidence="1">
    <location>
        <begin position="1"/>
        <end position="32"/>
    </location>
</feature>
<proteinExistence type="predicted"/>
<evidence type="ECO:0000313" key="2">
    <source>
        <dbReference type="EMBL" id="KIW43265.1"/>
    </source>
</evidence>
<feature type="compositionally biased region" description="Low complexity" evidence="1">
    <location>
        <begin position="251"/>
        <end position="271"/>
    </location>
</feature>
<protein>
    <submittedName>
        <fullName evidence="2">Uncharacterized protein</fullName>
    </submittedName>
</protein>
<keyword evidence="3" id="KW-1185">Reference proteome</keyword>
<evidence type="ECO:0000313" key="3">
    <source>
        <dbReference type="Proteomes" id="UP000053342"/>
    </source>
</evidence>
<dbReference type="HOGENOM" id="CLU_031053_0_0_1"/>
<dbReference type="OrthoDB" id="5288318at2759"/>
<name>A0A0D2DLF8_9EURO</name>
<dbReference type="SUPFAM" id="SSF57903">
    <property type="entry name" value="FYVE/PHD zinc finger"/>
    <property type="match status" value="1"/>
</dbReference>
<feature type="compositionally biased region" description="Acidic residues" evidence="1">
    <location>
        <begin position="1"/>
        <end position="12"/>
    </location>
</feature>
<evidence type="ECO:0000256" key="1">
    <source>
        <dbReference type="SAM" id="MobiDB-lite"/>
    </source>
</evidence>
<dbReference type="VEuPathDB" id="FungiDB:PV06_04386"/>
<dbReference type="EMBL" id="KN847335">
    <property type="protein sequence ID" value="KIW43265.1"/>
    <property type="molecule type" value="Genomic_DNA"/>
</dbReference>
<accession>A0A0D2DLF8</accession>
<gene>
    <name evidence="2" type="ORF">PV06_04386</name>
</gene>
<feature type="region of interest" description="Disordered" evidence="1">
    <location>
        <begin position="243"/>
        <end position="281"/>
    </location>
</feature>
<dbReference type="AlphaFoldDB" id="A0A0D2DLF8"/>
<dbReference type="InterPro" id="IPR011011">
    <property type="entry name" value="Znf_FYVE_PHD"/>
</dbReference>